<feature type="domain" description="Bacterial transcriptional activator" evidence="1">
    <location>
        <begin position="16"/>
        <end position="89"/>
    </location>
</feature>
<organism evidence="2">
    <name type="scientific">Micromonospora sp. CCTCC AA 2012012</name>
    <dbReference type="NCBI Taxonomy" id="3111921"/>
    <lineage>
        <taxon>Bacteria</taxon>
        <taxon>Bacillati</taxon>
        <taxon>Actinomycetota</taxon>
        <taxon>Actinomycetes</taxon>
        <taxon>Micromonosporales</taxon>
        <taxon>Micromonosporaceae</taxon>
        <taxon>Micromonospora</taxon>
    </lineage>
</organism>
<gene>
    <name evidence="3" type="ORF">ABUL08_05345</name>
    <name evidence="2" type="ORF">VK199_05300</name>
</gene>
<dbReference type="InterPro" id="IPR005158">
    <property type="entry name" value="BTAD"/>
</dbReference>
<dbReference type="AlphaFoldDB" id="A0AAU7MBV8"/>
<dbReference type="EMBL" id="CP157762">
    <property type="protein sequence ID" value="XBP94813.1"/>
    <property type="molecule type" value="Genomic_DNA"/>
</dbReference>
<reference evidence="3" key="2">
    <citation type="submission" date="2024-06" db="EMBL/GenBank/DDBJ databases">
        <title>Micromonospora mangrovi CCTCC AA 2012012 genome sequences.</title>
        <authorList>
            <person name="Gao J."/>
        </authorList>
    </citation>
    <scope>NUCLEOTIDE SEQUENCE</scope>
    <source>
        <strain evidence="3">CCTCC AA 2012012</strain>
    </source>
</reference>
<dbReference type="PANTHER" id="PTHR35807">
    <property type="entry name" value="TRANSCRIPTIONAL REGULATOR REDD-RELATED"/>
    <property type="match status" value="1"/>
</dbReference>
<sequence length="109" mass="12187">MTDGASVALDTGRVWIDLETFLRQSEQGLRWLRGGRTAEGRALLTSAESLYVGDFLEGDPYEDWALPTRELARASYLRVTRALADDAAERRYASAMRAIGILPDDRVRP</sequence>
<dbReference type="Pfam" id="PF03704">
    <property type="entry name" value="BTAD"/>
    <property type="match status" value="1"/>
</dbReference>
<dbReference type="InterPro" id="IPR051677">
    <property type="entry name" value="AfsR-DnrI-RedD_regulator"/>
</dbReference>
<dbReference type="RefSeq" id="WP_350935065.1">
    <property type="nucleotide sequence ID" value="NZ_CP157762.1"/>
</dbReference>
<dbReference type="EMBL" id="CP159342">
    <property type="protein sequence ID" value="XCH75516.1"/>
    <property type="molecule type" value="Genomic_DNA"/>
</dbReference>
<dbReference type="Gene3D" id="1.25.40.10">
    <property type="entry name" value="Tetratricopeptide repeat domain"/>
    <property type="match status" value="1"/>
</dbReference>
<accession>A0AAU7MBV8</accession>
<name>A0AAU7MBV8_9ACTN</name>
<proteinExistence type="predicted"/>
<evidence type="ECO:0000259" key="1">
    <source>
        <dbReference type="Pfam" id="PF03704"/>
    </source>
</evidence>
<dbReference type="InterPro" id="IPR011990">
    <property type="entry name" value="TPR-like_helical_dom_sf"/>
</dbReference>
<evidence type="ECO:0000313" key="2">
    <source>
        <dbReference type="EMBL" id="XBP94813.1"/>
    </source>
</evidence>
<evidence type="ECO:0000313" key="3">
    <source>
        <dbReference type="EMBL" id="XCH75516.1"/>
    </source>
</evidence>
<protein>
    <submittedName>
        <fullName evidence="2">Bacterial transcriptional activator domain-containing protein</fullName>
    </submittedName>
</protein>
<reference evidence="2" key="1">
    <citation type="submission" date="2024-01" db="EMBL/GenBank/DDBJ databases">
        <title>The genome sequence of Micromonospora mangrovi CCTCC AA 2012012.</title>
        <authorList>
            <person name="Gao J."/>
        </authorList>
    </citation>
    <scope>NUCLEOTIDE SEQUENCE</scope>
    <source>
        <strain evidence="2">CCTCC AA 2012012</strain>
    </source>
</reference>